<keyword evidence="2" id="KW-1185">Reference proteome</keyword>
<comment type="caution">
    <text evidence="1">The sequence shown here is derived from an EMBL/GenBank/DDBJ whole genome shotgun (WGS) entry which is preliminary data.</text>
</comment>
<proteinExistence type="predicted"/>
<sequence>MFNRPPHTEIPTLPDGAVFSLGRTLTDGDHIENLSLPRSALGTFGKAHLTFGARMRGQLLFEHPS</sequence>
<evidence type="ECO:0000313" key="1">
    <source>
        <dbReference type="EMBL" id="KKC31375.1"/>
    </source>
</evidence>
<name>A0ABR5DTN7_9HYPH</name>
<accession>A0ABR5DTN7</accession>
<reference evidence="1 2" key="1">
    <citation type="submission" date="2015-03" db="EMBL/GenBank/DDBJ databases">
        <authorList>
            <person name="Lepp D."/>
            <person name="Hassan Y.I."/>
            <person name="Li X.-Z."/>
            <person name="Zhou T."/>
        </authorList>
    </citation>
    <scope>NUCLEOTIDE SEQUENCE [LARGE SCALE GENOMIC DNA]</scope>
    <source>
        <strain evidence="1 2">Cr7-05</strain>
    </source>
</reference>
<gene>
    <name evidence="1" type="ORF">WH91_19820</name>
</gene>
<organism evidence="1 2">
    <name type="scientific">Devosia psychrophila</name>
    <dbReference type="NCBI Taxonomy" id="728005"/>
    <lineage>
        <taxon>Bacteria</taxon>
        <taxon>Pseudomonadati</taxon>
        <taxon>Pseudomonadota</taxon>
        <taxon>Alphaproteobacteria</taxon>
        <taxon>Hyphomicrobiales</taxon>
        <taxon>Devosiaceae</taxon>
        <taxon>Devosia</taxon>
    </lineage>
</organism>
<dbReference type="Proteomes" id="UP000033519">
    <property type="component" value="Unassembled WGS sequence"/>
</dbReference>
<protein>
    <submittedName>
        <fullName evidence="1">Uncharacterized protein</fullName>
    </submittedName>
</protein>
<dbReference type="EMBL" id="LAPV01000178">
    <property type="protein sequence ID" value="KKC31375.1"/>
    <property type="molecule type" value="Genomic_DNA"/>
</dbReference>
<evidence type="ECO:0000313" key="2">
    <source>
        <dbReference type="Proteomes" id="UP000033519"/>
    </source>
</evidence>